<accession>A0A858ZR07</accession>
<evidence type="ECO:0000313" key="6">
    <source>
        <dbReference type="EMBL" id="QKD43253.1"/>
    </source>
</evidence>
<feature type="domain" description="Haemolysin-type calcium binding-related" evidence="4">
    <location>
        <begin position="934"/>
        <end position="976"/>
    </location>
</feature>
<dbReference type="PANTHER" id="PTHR38340">
    <property type="entry name" value="S-LAYER PROTEIN"/>
    <property type="match status" value="1"/>
</dbReference>
<dbReference type="GO" id="GO:0005576">
    <property type="term" value="C:extracellular region"/>
    <property type="evidence" value="ECO:0007669"/>
    <property type="project" value="UniProtKB-SubCell"/>
</dbReference>
<dbReference type="GO" id="GO:0005509">
    <property type="term" value="F:calcium ion binding"/>
    <property type="evidence" value="ECO:0007669"/>
    <property type="project" value="InterPro"/>
</dbReference>
<keyword evidence="3" id="KW-0106">Calcium</keyword>
<sequence>MIQPGYALSSADLQKQLDAVQQAAALSRPAVNPDGFLFVACFDGTNNDRKDLPESETKIPTNISGLFDMCVTLFGEEDAGAARYYAGPGTKGSVLFSEGLPSAVTEEIERKANKAYDDFVKAALDWESNNPGKDLSEHLQVATTGFSRGCATAVRFCQLLNENGFTSASSGQRVEIPVVATVLLDPVTTGYMNDLSVPPNVNMHNFISFQARDEFRYAFKASTFGDNAKVVQFIGNHGDVGGFYTNEERLNPVPSGNTTLQPLGALAFEAQVAFFRTAGLALGDIPVERQYDPTDAGFINDESVNKYEQVIWSAYGSLGSTRLTNPVGSAPEPSFVYQAGQGPLVLNPQGSHHTLELHGVLEQDVTPYRKGNDLVLLLNDADRVTVKDWFLAKPDAPLIKTFSIGKQTSWTDRSFAQASLLVEGTTGDDTVTSTEQPETYLYWRGDGHDVVRVSEAATAPSPDTVDEVRFKDISSEEVAFTRVGDDLKVVLPADGSITVKDWFLAAVNRQVEYMAFTDQRLSAAEITARVGTVVLTGGNDTYTGTAGADIVYGMGGSDIINGDPASASSSDRVYGGDGNDTLYGLGGNDQLYGQQGDDKLYGGDGDDLLDGGSDNDTLDGGRGADTLIGGAGDDILGGAAGSVDAGYYNGYYGLGYYDPGAGNTYRGGKGADTLNGTSRADRYLFDLGDGHDTLREVEVTGQPSGQVDVLRFGPGIAPADISIRRSTVDLVLAHVNGTDSVTVKSWFTAPGSSANQVERVEFADGTAWSHIDLTAWALVVTGTEQGERLEGVGTFNDTLYGLGGNDILVGGAGNDILDGGADNDVLDGGVGADVLLGGSGDDVLGGALGSEDSGRVVHGTFQSPGAGNVYEGGTGNDTLRGTALADTYHFNLGEGQDSLTEVEMAGQPAGQVDVLKFGPGIAPGDIQVLRQGSDLVLAHVNGADRFTVKSWYTTQGSTANQLEQVRFADGTAWSADELTERGLVVQGTSTGETLTGLTAYANTLLGEGGNDVLNGGTLSDQLWGGLGNDHLYGGQGSDFYYHRLGDGYDTVVDSGGMADTLVFPDAALSNASFYSKGADLEVHFGTGQGVLVKNQLSSSPVVEFMMFGDQVYSAAHIATLVGVPS</sequence>
<dbReference type="PROSITE" id="PS00330">
    <property type="entry name" value="HEMOLYSIN_CALCIUM"/>
    <property type="match status" value="6"/>
</dbReference>
<protein>
    <submittedName>
        <fullName evidence="6">Calcium-binding protein</fullName>
    </submittedName>
</protein>
<feature type="domain" description="Haemolysin-type calcium binding-related" evidence="4">
    <location>
        <begin position="729"/>
        <end position="769"/>
    </location>
</feature>
<evidence type="ECO:0000256" key="1">
    <source>
        <dbReference type="ARBA" id="ARBA00004613"/>
    </source>
</evidence>
<dbReference type="InterPro" id="IPR018511">
    <property type="entry name" value="Hemolysin-typ_Ca-bd_CS"/>
</dbReference>
<feature type="domain" description="T6SS Phospholipase effector Tle1-like catalytic" evidence="5">
    <location>
        <begin position="38"/>
        <end position="174"/>
    </location>
</feature>
<dbReference type="SUPFAM" id="SSF51120">
    <property type="entry name" value="beta-Roll"/>
    <property type="match status" value="3"/>
</dbReference>
<evidence type="ECO:0000259" key="5">
    <source>
        <dbReference type="Pfam" id="PF09994"/>
    </source>
</evidence>
<dbReference type="InterPro" id="IPR018712">
    <property type="entry name" value="Tle1-like_cat"/>
</dbReference>
<dbReference type="Pfam" id="PF00353">
    <property type="entry name" value="HemolysinCabind"/>
    <property type="match status" value="6"/>
</dbReference>
<dbReference type="PRINTS" id="PR00313">
    <property type="entry name" value="CABNDNGRPT"/>
</dbReference>
<evidence type="ECO:0000313" key="7">
    <source>
        <dbReference type="Proteomes" id="UP000500755"/>
    </source>
</evidence>
<evidence type="ECO:0000256" key="3">
    <source>
        <dbReference type="ARBA" id="ARBA00022837"/>
    </source>
</evidence>
<dbReference type="EMBL" id="CP051298">
    <property type="protein sequence ID" value="QKD43253.1"/>
    <property type="molecule type" value="Genomic_DNA"/>
</dbReference>
<organism evidence="6 7">
    <name type="scientific">Alicycliphilus denitrificans</name>
    <dbReference type="NCBI Taxonomy" id="179636"/>
    <lineage>
        <taxon>Bacteria</taxon>
        <taxon>Pseudomonadati</taxon>
        <taxon>Pseudomonadota</taxon>
        <taxon>Betaproteobacteria</taxon>
        <taxon>Burkholderiales</taxon>
        <taxon>Comamonadaceae</taxon>
        <taxon>Alicycliphilus</taxon>
    </lineage>
</organism>
<keyword evidence="2" id="KW-0964">Secreted</keyword>
<dbReference type="InterPro" id="IPR010566">
    <property type="entry name" value="Haemolys_ca-bd"/>
</dbReference>
<dbReference type="InterPro" id="IPR001343">
    <property type="entry name" value="Hemolysn_Ca-bd"/>
</dbReference>
<dbReference type="PANTHER" id="PTHR38340:SF1">
    <property type="entry name" value="S-LAYER PROTEIN"/>
    <property type="match status" value="1"/>
</dbReference>
<dbReference type="AlphaFoldDB" id="A0A858ZR07"/>
<name>A0A858ZR07_9BURK</name>
<dbReference type="InterPro" id="IPR011049">
    <property type="entry name" value="Serralysin-like_metalloprot_C"/>
</dbReference>
<reference evidence="6 7" key="1">
    <citation type="submission" date="2020-05" db="EMBL/GenBank/DDBJ databases">
        <title>Complete genome sequence of Alicycliphilus denitrificans DP3.</title>
        <authorList>
            <person name="Chen X."/>
        </authorList>
    </citation>
    <scope>NUCLEOTIDE SEQUENCE [LARGE SCALE GENOMIC DNA]</scope>
    <source>
        <strain evidence="6 7">DP3</strain>
    </source>
</reference>
<dbReference type="RefSeq" id="WP_168727782.1">
    <property type="nucleotide sequence ID" value="NZ_CP051298.1"/>
</dbReference>
<proteinExistence type="predicted"/>
<comment type="subcellular location">
    <subcellularLocation>
        <location evidence="1">Secreted</location>
    </subcellularLocation>
</comment>
<dbReference type="InterPro" id="IPR050557">
    <property type="entry name" value="RTX_toxin/Mannuronan_C5-epim"/>
</dbReference>
<dbReference type="Gene3D" id="2.150.10.10">
    <property type="entry name" value="Serralysin-like metalloprotease, C-terminal"/>
    <property type="match status" value="3"/>
</dbReference>
<evidence type="ECO:0000256" key="2">
    <source>
        <dbReference type="ARBA" id="ARBA00022525"/>
    </source>
</evidence>
<evidence type="ECO:0000259" key="4">
    <source>
        <dbReference type="Pfam" id="PF06594"/>
    </source>
</evidence>
<dbReference type="Pfam" id="PF09994">
    <property type="entry name" value="T6SS_Tle1-like_cat"/>
    <property type="match status" value="1"/>
</dbReference>
<dbReference type="Pfam" id="PF06594">
    <property type="entry name" value="HCBP_related"/>
    <property type="match status" value="2"/>
</dbReference>
<gene>
    <name evidence="6" type="ORF">HF896_06350</name>
</gene>
<dbReference type="Proteomes" id="UP000500755">
    <property type="component" value="Chromosome"/>
</dbReference>